<dbReference type="Proteomes" id="UP000199041">
    <property type="component" value="Unassembled WGS sequence"/>
</dbReference>
<dbReference type="RefSeq" id="WP_091400639.1">
    <property type="nucleotide sequence ID" value="NZ_FNQY01000026.1"/>
</dbReference>
<dbReference type="SUPFAM" id="SSF89095">
    <property type="entry name" value="GatB/YqeY motif"/>
    <property type="match status" value="1"/>
</dbReference>
<dbReference type="InterPro" id="IPR019004">
    <property type="entry name" value="YqeY/Aim41"/>
</dbReference>
<evidence type="ECO:0000313" key="1">
    <source>
        <dbReference type="EMBL" id="SEA53980.1"/>
    </source>
</evidence>
<dbReference type="Gene3D" id="1.10.10.410">
    <property type="match status" value="1"/>
</dbReference>
<dbReference type="OrthoDB" id="9788127at2"/>
<dbReference type="InterPro" id="IPR003789">
    <property type="entry name" value="Asn/Gln_tRNA_amidoTrase-B-like"/>
</dbReference>
<sequence length="149" mass="16302">MSLEQEIMTRLKEAMKSKDEDALRSLRAIKAEIIKAKTEAGSGGVITEDGEIKLLQKMAKQRKDSLEIFEQQGRTDLAAKEKAELSVIEQFLPEQLSEEKLKEIIQDIIKETGASSAADMGKVMGIATKKLAGKADGKAISTQVKALLQ</sequence>
<organism evidence="1 2">
    <name type="scientific">Arachidicoccus rhizosphaerae</name>
    <dbReference type="NCBI Taxonomy" id="551991"/>
    <lineage>
        <taxon>Bacteria</taxon>
        <taxon>Pseudomonadati</taxon>
        <taxon>Bacteroidota</taxon>
        <taxon>Chitinophagia</taxon>
        <taxon>Chitinophagales</taxon>
        <taxon>Chitinophagaceae</taxon>
        <taxon>Arachidicoccus</taxon>
    </lineage>
</organism>
<gene>
    <name evidence="1" type="ORF">SAMN05192529_12630</name>
</gene>
<protein>
    <recommendedName>
        <fullName evidence="3">GatB/YqeY domain-containing protein</fullName>
    </recommendedName>
</protein>
<dbReference type="Gene3D" id="1.10.1510.10">
    <property type="entry name" value="Uncharacterised protein YqeY/AIM41 PF09424, N-terminal domain"/>
    <property type="match status" value="1"/>
</dbReference>
<dbReference type="Pfam" id="PF09424">
    <property type="entry name" value="YqeY"/>
    <property type="match status" value="1"/>
</dbReference>
<accession>A0A1H4C0X4</accession>
<evidence type="ECO:0008006" key="3">
    <source>
        <dbReference type="Google" id="ProtNLM"/>
    </source>
</evidence>
<proteinExistence type="predicted"/>
<keyword evidence="2" id="KW-1185">Reference proteome</keyword>
<dbReference type="GO" id="GO:0016884">
    <property type="term" value="F:carbon-nitrogen ligase activity, with glutamine as amido-N-donor"/>
    <property type="evidence" value="ECO:0007669"/>
    <property type="project" value="InterPro"/>
</dbReference>
<evidence type="ECO:0000313" key="2">
    <source>
        <dbReference type="Proteomes" id="UP000199041"/>
    </source>
</evidence>
<dbReference type="InterPro" id="IPR023168">
    <property type="entry name" value="GatB_Yqey_C_2"/>
</dbReference>
<dbReference type="AlphaFoldDB" id="A0A1H4C0X4"/>
<dbReference type="STRING" id="551991.SAMN05192529_12630"/>
<reference evidence="1 2" key="1">
    <citation type="submission" date="2016-10" db="EMBL/GenBank/DDBJ databases">
        <authorList>
            <person name="de Groot N.N."/>
        </authorList>
    </citation>
    <scope>NUCLEOTIDE SEQUENCE [LARGE SCALE GENOMIC DNA]</scope>
    <source>
        <strain evidence="1 2">Vu-144</strain>
    </source>
</reference>
<dbReference type="PANTHER" id="PTHR28055:SF1">
    <property type="entry name" value="ALTERED INHERITANCE OF MITOCHONDRIA PROTEIN 41, MITOCHONDRIAL"/>
    <property type="match status" value="1"/>
</dbReference>
<dbReference type="EMBL" id="FNQY01000026">
    <property type="protein sequence ID" value="SEA53980.1"/>
    <property type="molecule type" value="Genomic_DNA"/>
</dbReference>
<name>A0A1H4C0X4_9BACT</name>
<dbReference type="InterPro" id="IPR042184">
    <property type="entry name" value="YqeY/Aim41_N"/>
</dbReference>
<dbReference type="PANTHER" id="PTHR28055">
    <property type="entry name" value="ALTERED INHERITANCE OF MITOCHONDRIA PROTEIN 41, MITOCHONDRIAL"/>
    <property type="match status" value="1"/>
</dbReference>